<dbReference type="eggNOG" id="COG1396">
    <property type="taxonomic scope" value="Bacteria"/>
</dbReference>
<organism evidence="1 2">
    <name type="scientific">Rhodanobacter fulvus Jip2</name>
    <dbReference type="NCBI Taxonomy" id="1163408"/>
    <lineage>
        <taxon>Bacteria</taxon>
        <taxon>Pseudomonadati</taxon>
        <taxon>Pseudomonadota</taxon>
        <taxon>Gammaproteobacteria</taxon>
        <taxon>Lysobacterales</taxon>
        <taxon>Rhodanobacteraceae</taxon>
        <taxon>Rhodanobacter</taxon>
    </lineage>
</organism>
<gene>
    <name evidence="1" type="ORF">UU9_09892</name>
</gene>
<reference evidence="1 2" key="1">
    <citation type="journal article" date="2012" name="J. Bacteriol.">
        <title>Genome sequences for six rhodanobacter strains, isolated from soils and the terrestrial subsurface, with variable denitrification capabilities.</title>
        <authorList>
            <person name="Kostka J.E."/>
            <person name="Green S.J."/>
            <person name="Rishishwar L."/>
            <person name="Prakash O."/>
            <person name="Katz L.S."/>
            <person name="Marino-Ramirez L."/>
            <person name="Jordan I.K."/>
            <person name="Munk C."/>
            <person name="Ivanova N."/>
            <person name="Mikhailova N."/>
            <person name="Watson D.B."/>
            <person name="Brown S.D."/>
            <person name="Palumbo A.V."/>
            <person name="Brooks S.C."/>
        </authorList>
    </citation>
    <scope>NUCLEOTIDE SEQUENCE [LARGE SCALE GENOMIC DNA]</scope>
    <source>
        <strain evidence="2">Jip2T</strain>
    </source>
</reference>
<dbReference type="STRING" id="1163408.UU9_09892"/>
<dbReference type="AlphaFoldDB" id="I4VQ48"/>
<accession>I4VQ48</accession>
<comment type="caution">
    <text evidence="1">The sequence shown here is derived from an EMBL/GenBank/DDBJ whole genome shotgun (WGS) entry which is preliminary data.</text>
</comment>
<protein>
    <submittedName>
        <fullName evidence="1">Uncharacterized protein</fullName>
    </submittedName>
</protein>
<keyword evidence="2" id="KW-1185">Reference proteome</keyword>
<proteinExistence type="predicted"/>
<evidence type="ECO:0000313" key="1">
    <source>
        <dbReference type="EMBL" id="EIL89339.1"/>
    </source>
</evidence>
<name>I4VQ48_9GAMM</name>
<dbReference type="PATRIC" id="fig|1163408.3.peg.2034"/>
<dbReference type="Proteomes" id="UP000004210">
    <property type="component" value="Unassembled WGS sequence"/>
</dbReference>
<sequence>MVPVAKCGNWFGPYLARAGKFTIGAKGEEVSYANYDEALSALRTMPVPRWRRPNSKGNWGIVTGVRWRRPNELTTP</sequence>
<dbReference type="EMBL" id="AJXU01000037">
    <property type="protein sequence ID" value="EIL89339.1"/>
    <property type="molecule type" value="Genomic_DNA"/>
</dbReference>
<evidence type="ECO:0000313" key="2">
    <source>
        <dbReference type="Proteomes" id="UP000004210"/>
    </source>
</evidence>